<organism evidence="1 2">
    <name type="scientific">Methanosphaera stadtmanae</name>
    <dbReference type="NCBI Taxonomy" id="2317"/>
    <lineage>
        <taxon>Archaea</taxon>
        <taxon>Methanobacteriati</taxon>
        <taxon>Methanobacteriota</taxon>
        <taxon>Methanomada group</taxon>
        <taxon>Methanobacteria</taxon>
        <taxon>Methanobacteriales</taxon>
        <taxon>Methanobacteriaceae</taxon>
        <taxon>Methanosphaera</taxon>
    </lineage>
</organism>
<gene>
    <name evidence="1" type="ORF">CA615_07110</name>
</gene>
<dbReference type="Gene3D" id="3.30.930.10">
    <property type="entry name" value="Bira Bifunctional Protein, Domain 2"/>
    <property type="match status" value="1"/>
</dbReference>
<dbReference type="InterPro" id="IPR007162">
    <property type="entry name" value="DUF366"/>
</dbReference>
<proteinExistence type="predicted"/>
<dbReference type="InterPro" id="IPR045864">
    <property type="entry name" value="aa-tRNA-synth_II/BPL/LPL"/>
</dbReference>
<dbReference type="Pfam" id="PF04017">
    <property type="entry name" value="DUF366"/>
    <property type="match status" value="1"/>
</dbReference>
<dbReference type="GeneID" id="3855907"/>
<dbReference type="EMBL" id="NGJK01000088">
    <property type="protein sequence ID" value="RAP02502.1"/>
    <property type="molecule type" value="Genomic_DNA"/>
</dbReference>
<protein>
    <recommendedName>
        <fullName evidence="3">DUF366 domain-containing protein</fullName>
    </recommendedName>
</protein>
<dbReference type="SUPFAM" id="SSF55681">
    <property type="entry name" value="Class II aaRS and biotin synthetases"/>
    <property type="match status" value="1"/>
</dbReference>
<evidence type="ECO:0008006" key="3">
    <source>
        <dbReference type="Google" id="ProtNLM"/>
    </source>
</evidence>
<dbReference type="PIRSF" id="PIRSF006503">
    <property type="entry name" value="UCP006503"/>
    <property type="match status" value="1"/>
</dbReference>
<name>A0A328PX32_9EURY</name>
<dbReference type="OMA" id="FIIEHFD"/>
<reference evidence="1 2" key="1">
    <citation type="submission" date="2017-05" db="EMBL/GenBank/DDBJ databases">
        <title>Host range expansion of the Methanosphaera genus to humans and monogastric animals involves recent and extensive reduction in genome content.</title>
        <authorList>
            <person name="Hoedt E.C."/>
            <person name="Volmer J.G."/>
            <person name="Parks D.H."/>
            <person name="Rosewarne C.P."/>
            <person name="Denman S.E."/>
            <person name="Mcsweeney C.S."/>
            <person name="O Cuiv P."/>
            <person name="Hugenholtz P."/>
            <person name="Tyson G.W."/>
            <person name="Morrison M."/>
        </authorList>
    </citation>
    <scope>NUCLEOTIDE SEQUENCE [LARGE SCALE GENOMIC DNA]</scope>
    <source>
        <strain evidence="1 2">PA5</strain>
    </source>
</reference>
<evidence type="ECO:0000313" key="2">
    <source>
        <dbReference type="Proteomes" id="UP000248557"/>
    </source>
</evidence>
<dbReference type="AlphaFoldDB" id="A0A328PX32"/>
<comment type="caution">
    <text evidence="1">The sequence shown here is derived from an EMBL/GenBank/DDBJ whole genome shotgun (WGS) entry which is preliminary data.</text>
</comment>
<accession>A0A328PX32</accession>
<sequence>MQYLKWIDGNEYDGSQINPSWAFQEFKVKDSTIVSWVGPMNILGDNLIDYEDVGLDIKGNLMLNFIVEHFDEQPGNLKLAYHRQRILVMITRDKLLDYGIKTTQDGDDIFINNKKLSVSIATASISSMKMHFALNITTEGTPDDVETSALEDNMDVNKIHQLQDDIANTYIEMIETIDKDITKTKVF</sequence>
<dbReference type="RefSeq" id="WP_011407003.1">
    <property type="nucleotide sequence ID" value="NZ_CATZXA010000074.1"/>
</dbReference>
<dbReference type="Proteomes" id="UP000248557">
    <property type="component" value="Unassembled WGS sequence"/>
</dbReference>
<evidence type="ECO:0000313" key="1">
    <source>
        <dbReference type="EMBL" id="RAP02502.1"/>
    </source>
</evidence>